<protein>
    <submittedName>
        <fullName evidence="3">Hpt domain-containing protein</fullName>
    </submittedName>
</protein>
<feature type="domain" description="HPt" evidence="2">
    <location>
        <begin position="19"/>
        <end position="120"/>
    </location>
</feature>
<sequence length="120" mass="12868">MSLESCYAAMGGDLEGVRGRLLTDERIRKFAAIFLEDKSFENLGAALEEGNMAEAFRAAHTMKGISRDLGFTPLFEASSALSDALRPDDAGVPSALENVPGLLRATEEAYQRTVEAVSAL</sequence>
<evidence type="ECO:0000256" key="1">
    <source>
        <dbReference type="PROSITE-ProRule" id="PRU00110"/>
    </source>
</evidence>
<dbReference type="CDD" id="cd00088">
    <property type="entry name" value="HPT"/>
    <property type="match status" value="1"/>
</dbReference>
<dbReference type="Gene3D" id="1.20.120.160">
    <property type="entry name" value="HPT domain"/>
    <property type="match status" value="1"/>
</dbReference>
<comment type="caution">
    <text evidence="3">The sequence shown here is derived from an EMBL/GenBank/DDBJ whole genome shotgun (WGS) entry which is preliminary data.</text>
</comment>
<accession>A0ABS9WE57</accession>
<name>A0ABS9WE57_9ACTN</name>
<dbReference type="PROSITE" id="PS50894">
    <property type="entry name" value="HPT"/>
    <property type="match status" value="1"/>
</dbReference>
<dbReference type="InterPro" id="IPR036641">
    <property type="entry name" value="HPT_dom_sf"/>
</dbReference>
<dbReference type="RefSeq" id="WP_242162489.1">
    <property type="nucleotide sequence ID" value="NZ_JAJMLW010000001.1"/>
</dbReference>
<keyword evidence="4" id="KW-1185">Reference proteome</keyword>
<proteinExistence type="predicted"/>
<dbReference type="InterPro" id="IPR008207">
    <property type="entry name" value="Sig_transdc_His_kin_Hpt_dom"/>
</dbReference>
<evidence type="ECO:0000313" key="3">
    <source>
        <dbReference type="EMBL" id="MCI2240855.1"/>
    </source>
</evidence>
<evidence type="ECO:0000313" key="4">
    <source>
        <dbReference type="Proteomes" id="UP001430755"/>
    </source>
</evidence>
<organism evidence="3 4">
    <name type="scientific">Adlercreutzia faecimuris</name>
    <dbReference type="NCBI Taxonomy" id="2897341"/>
    <lineage>
        <taxon>Bacteria</taxon>
        <taxon>Bacillati</taxon>
        <taxon>Actinomycetota</taxon>
        <taxon>Coriobacteriia</taxon>
        <taxon>Eggerthellales</taxon>
        <taxon>Eggerthellaceae</taxon>
        <taxon>Adlercreutzia</taxon>
    </lineage>
</organism>
<dbReference type="EMBL" id="JAJMLW010000001">
    <property type="protein sequence ID" value="MCI2240855.1"/>
    <property type="molecule type" value="Genomic_DNA"/>
</dbReference>
<dbReference type="Pfam" id="PF01627">
    <property type="entry name" value="Hpt"/>
    <property type="match status" value="1"/>
</dbReference>
<feature type="modified residue" description="Phosphohistidine" evidence="1">
    <location>
        <position position="60"/>
    </location>
</feature>
<keyword evidence="1" id="KW-0597">Phosphoprotein</keyword>
<reference evidence="3" key="1">
    <citation type="submission" date="2021-11" db="EMBL/GenBank/DDBJ databases">
        <title>A Novel Adlercreutzia Species, isolated from a Allomyrina dichotoma larva feces.</title>
        <authorList>
            <person name="Suh M.K."/>
        </authorList>
    </citation>
    <scope>NUCLEOTIDE SEQUENCE</scope>
    <source>
        <strain evidence="3">JBNU-10</strain>
    </source>
</reference>
<dbReference type="SUPFAM" id="SSF47226">
    <property type="entry name" value="Histidine-containing phosphotransfer domain, HPT domain"/>
    <property type="match status" value="1"/>
</dbReference>
<dbReference type="Proteomes" id="UP001430755">
    <property type="component" value="Unassembled WGS sequence"/>
</dbReference>
<gene>
    <name evidence="3" type="ORF">LPT13_00580</name>
</gene>
<evidence type="ECO:0000259" key="2">
    <source>
        <dbReference type="PROSITE" id="PS50894"/>
    </source>
</evidence>